<dbReference type="EMBL" id="BEXD01004086">
    <property type="protein sequence ID" value="GBC06590.1"/>
    <property type="molecule type" value="Genomic_DNA"/>
</dbReference>
<name>A0A2Z6SAC2_9GLOM</name>
<evidence type="ECO:0008006" key="4">
    <source>
        <dbReference type="Google" id="ProtNLM"/>
    </source>
</evidence>
<reference evidence="2" key="2">
    <citation type="submission" date="2019-10" db="EMBL/GenBank/DDBJ databases">
        <title>Conservation and host-specific expression of non-tandemly repeated heterogenous ribosome RNA gene in arbuscular mycorrhizal fungi.</title>
        <authorList>
            <person name="Maeda T."/>
            <person name="Kobayashi Y."/>
            <person name="Nakagawa T."/>
            <person name="Ezawa T."/>
            <person name="Yamaguchi K."/>
            <person name="Bino T."/>
            <person name="Nishimoto Y."/>
            <person name="Shigenobu S."/>
            <person name="Kawaguchi M."/>
        </authorList>
    </citation>
    <scope>NUCLEOTIDE SEQUENCE</scope>
    <source>
        <strain evidence="2">HR1</strain>
    </source>
</reference>
<dbReference type="EMBL" id="BLAL01000169">
    <property type="protein sequence ID" value="GES87552.1"/>
    <property type="molecule type" value="Genomic_DNA"/>
</dbReference>
<dbReference type="Proteomes" id="UP000615446">
    <property type="component" value="Unassembled WGS sequence"/>
</dbReference>
<reference evidence="1 3" key="1">
    <citation type="submission" date="2017-11" db="EMBL/GenBank/DDBJ databases">
        <title>The genome of Rhizophagus clarus HR1 reveals common genetic basis of auxotrophy among arbuscular mycorrhizal fungi.</title>
        <authorList>
            <person name="Kobayashi Y."/>
        </authorList>
    </citation>
    <scope>NUCLEOTIDE SEQUENCE [LARGE SCALE GENOMIC DNA]</scope>
    <source>
        <strain evidence="1 3">HR1</strain>
    </source>
</reference>
<evidence type="ECO:0000313" key="2">
    <source>
        <dbReference type="EMBL" id="GES87552.1"/>
    </source>
</evidence>
<accession>A0A2Z6SAC2</accession>
<dbReference type="Proteomes" id="UP000247702">
    <property type="component" value="Unassembled WGS sequence"/>
</dbReference>
<comment type="caution">
    <text evidence="1">The sequence shown here is derived from an EMBL/GenBank/DDBJ whole genome shotgun (WGS) entry which is preliminary data.</text>
</comment>
<dbReference type="AlphaFoldDB" id="A0A2Z6SAC2"/>
<proteinExistence type="predicted"/>
<evidence type="ECO:0000313" key="1">
    <source>
        <dbReference type="EMBL" id="GBC06590.1"/>
    </source>
</evidence>
<protein>
    <recommendedName>
        <fullName evidence="4">RRM domain-containing protein</fullName>
    </recommendedName>
</protein>
<keyword evidence="3" id="KW-1185">Reference proteome</keyword>
<evidence type="ECO:0000313" key="3">
    <source>
        <dbReference type="Proteomes" id="UP000247702"/>
    </source>
</evidence>
<gene>
    <name evidence="2" type="ORF">RCL2_001454700</name>
    <name evidence="1" type="ORF">RclHR1_06940007</name>
</gene>
<organism evidence="1 3">
    <name type="scientific">Rhizophagus clarus</name>
    <dbReference type="NCBI Taxonomy" id="94130"/>
    <lineage>
        <taxon>Eukaryota</taxon>
        <taxon>Fungi</taxon>
        <taxon>Fungi incertae sedis</taxon>
        <taxon>Mucoromycota</taxon>
        <taxon>Glomeromycotina</taxon>
        <taxon>Glomeromycetes</taxon>
        <taxon>Glomerales</taxon>
        <taxon>Glomeraceae</taxon>
        <taxon>Rhizophagus</taxon>
    </lineage>
</organism>
<dbReference type="OrthoDB" id="2305105at2759"/>
<sequence length="247" mass="28315">MLIDDALSIPREQGNISQVQQEQGIQNPNLIPIPASLSRLNLNAEKFSTSQTPITSSNDNAMIIDKPDDNPVPQAAAASIITPNMIQTKKLKCGTVQHMMMPNNNVADSQNGQVRTIMVYDIPATWSHEKILESLKEWGQVLEISFKTQYKYQSVWCKMVLSPLADTDFVLNTWWHKLGGLVVRWYPGNWRLKGRKVREQFQASFDLHVDINDEDILKSVYNEDKSIVEYHKAKAWKTYKKKARTER</sequence>